<dbReference type="AlphaFoldDB" id="A0A6A1Q7N5"/>
<evidence type="ECO:0000256" key="2">
    <source>
        <dbReference type="ARBA" id="ARBA00022859"/>
    </source>
</evidence>
<dbReference type="InterPro" id="IPR050413">
    <property type="entry name" value="TCR_beta_variable"/>
</dbReference>
<dbReference type="InterPro" id="IPR007110">
    <property type="entry name" value="Ig-like_dom"/>
</dbReference>
<dbReference type="EMBL" id="SGJD01000659">
    <property type="protein sequence ID" value="KAB0404148.1"/>
    <property type="molecule type" value="Genomic_DNA"/>
</dbReference>
<evidence type="ECO:0000256" key="6">
    <source>
        <dbReference type="ARBA" id="ARBA00023319"/>
    </source>
</evidence>
<evidence type="ECO:0000313" key="11">
    <source>
        <dbReference type="EMBL" id="KAB0404148.1"/>
    </source>
</evidence>
<keyword evidence="1 9" id="KW-0732">Signal</keyword>
<feature type="chain" id="PRO_5025665058" description="Ig-like domain-containing protein" evidence="9">
    <location>
        <begin position="22"/>
        <end position="421"/>
    </location>
</feature>
<gene>
    <name evidence="11" type="ORF">E2I00_018880</name>
</gene>
<accession>A0A6A1Q7N5</accession>
<dbReference type="CDD" id="cd00096">
    <property type="entry name" value="Ig"/>
    <property type="match status" value="1"/>
</dbReference>
<keyword evidence="6" id="KW-0393">Immunoglobulin domain</keyword>
<evidence type="ECO:0000313" key="12">
    <source>
        <dbReference type="Proteomes" id="UP000437017"/>
    </source>
</evidence>
<dbReference type="InterPro" id="IPR013783">
    <property type="entry name" value="Ig-like_fold"/>
</dbReference>
<keyword evidence="2" id="KW-0391">Immunity</keyword>
<organism evidence="11 12">
    <name type="scientific">Balaenoptera physalus</name>
    <name type="common">Fin whale</name>
    <name type="synonym">Balaena physalus</name>
    <dbReference type="NCBI Taxonomy" id="9770"/>
    <lineage>
        <taxon>Eukaryota</taxon>
        <taxon>Metazoa</taxon>
        <taxon>Chordata</taxon>
        <taxon>Craniata</taxon>
        <taxon>Vertebrata</taxon>
        <taxon>Euteleostomi</taxon>
        <taxon>Mammalia</taxon>
        <taxon>Eutheria</taxon>
        <taxon>Laurasiatheria</taxon>
        <taxon>Artiodactyla</taxon>
        <taxon>Whippomorpha</taxon>
        <taxon>Cetacea</taxon>
        <taxon>Mysticeti</taxon>
        <taxon>Balaenopteridae</taxon>
        <taxon>Balaenoptera</taxon>
    </lineage>
</organism>
<dbReference type="Proteomes" id="UP000437017">
    <property type="component" value="Unassembled WGS sequence"/>
</dbReference>
<dbReference type="PROSITE" id="PS50835">
    <property type="entry name" value="IG_LIKE"/>
    <property type="match status" value="2"/>
</dbReference>
<dbReference type="GO" id="GO:0002250">
    <property type="term" value="P:adaptive immune response"/>
    <property type="evidence" value="ECO:0007669"/>
    <property type="project" value="UniProtKB-KW"/>
</dbReference>
<dbReference type="SMART" id="SM00406">
    <property type="entry name" value="IGv"/>
    <property type="match status" value="3"/>
</dbReference>
<keyword evidence="7" id="KW-1279">T cell receptor</keyword>
<comment type="caution">
    <text evidence="11">The sequence shown here is derived from an EMBL/GenBank/DDBJ whole genome shotgun (WGS) entry which is preliminary data.</text>
</comment>
<dbReference type="OrthoDB" id="9803478at2759"/>
<dbReference type="Pfam" id="PF07686">
    <property type="entry name" value="V-set"/>
    <property type="match status" value="4"/>
</dbReference>
<feature type="region of interest" description="Disordered" evidence="8">
    <location>
        <begin position="273"/>
        <end position="293"/>
    </location>
</feature>
<evidence type="ECO:0000256" key="4">
    <source>
        <dbReference type="ARBA" id="ARBA00023157"/>
    </source>
</evidence>
<feature type="domain" description="Ig-like" evidence="10">
    <location>
        <begin position="18"/>
        <end position="124"/>
    </location>
</feature>
<dbReference type="InterPro" id="IPR003599">
    <property type="entry name" value="Ig_sub"/>
</dbReference>
<dbReference type="GO" id="GO:0007166">
    <property type="term" value="P:cell surface receptor signaling pathway"/>
    <property type="evidence" value="ECO:0007669"/>
    <property type="project" value="TreeGrafter"/>
</dbReference>
<feature type="domain" description="Ig-like" evidence="10">
    <location>
        <begin position="320"/>
        <end position="421"/>
    </location>
</feature>
<evidence type="ECO:0000256" key="7">
    <source>
        <dbReference type="ARBA" id="ARBA00043266"/>
    </source>
</evidence>
<dbReference type="SMART" id="SM00409">
    <property type="entry name" value="IG"/>
    <property type="match status" value="3"/>
</dbReference>
<dbReference type="SUPFAM" id="SSF48726">
    <property type="entry name" value="Immunoglobulin"/>
    <property type="match status" value="4"/>
</dbReference>
<proteinExistence type="predicted"/>
<dbReference type="InterPro" id="IPR036179">
    <property type="entry name" value="Ig-like_dom_sf"/>
</dbReference>
<evidence type="ECO:0000259" key="10">
    <source>
        <dbReference type="PROSITE" id="PS50835"/>
    </source>
</evidence>
<reference evidence="11 12" key="1">
    <citation type="journal article" date="2019" name="PLoS ONE">
        <title>Genomic analyses reveal an absence of contemporary introgressive admixture between fin whales and blue whales, despite known hybrids.</title>
        <authorList>
            <person name="Westbury M.V."/>
            <person name="Petersen B."/>
            <person name="Lorenzen E.D."/>
        </authorList>
    </citation>
    <scope>NUCLEOTIDE SEQUENCE [LARGE SCALE GENOMIC DNA]</scope>
    <source>
        <strain evidence="11">FinWhale-01</strain>
    </source>
</reference>
<name>A0A6A1Q7N5_BALPH</name>
<dbReference type="GO" id="GO:0042101">
    <property type="term" value="C:T cell receptor complex"/>
    <property type="evidence" value="ECO:0007669"/>
    <property type="project" value="UniProtKB-KW"/>
</dbReference>
<dbReference type="PANTHER" id="PTHR23268">
    <property type="entry name" value="T-CELL RECEPTOR BETA CHAIN"/>
    <property type="match status" value="1"/>
</dbReference>
<dbReference type="FunFam" id="2.60.40.10:FF:002491">
    <property type="entry name" value="T cell receptor beta variable 12-4"/>
    <property type="match status" value="1"/>
</dbReference>
<evidence type="ECO:0000256" key="8">
    <source>
        <dbReference type="SAM" id="MobiDB-lite"/>
    </source>
</evidence>
<keyword evidence="5" id="KW-0675">Receptor</keyword>
<sequence length="421" mass="46634">MGIRALCCVALCLLRVEPTDAGVTQTPRHEVTEVGHAVTLSCEPISDHTVLYWYRQTLVQGLEFLIYFLNQAPMDESGMPKDRFSATMPKASLSTLKIQPTEPGDSATYLCASSRDTVLQKSMQDDSGMPKDRFSAERTEGESSSLRIHPSELDDSGVYFCASHMGAMVIQNPGYLVTRMGKPVTLSCSQNLNHEVMFWYQQKLSPAPSLLFYYYDKEFNNEKDISDNLQSSWPNTSFCSLGIRSAGLGDSAMYLCASSRDTELKPYLPSAQMKGETGAEDADAPTAPGTLSDPRTWTALGGVMGEEEEERGCRYGFLEAEVSQTPGHLVQGKGQKVKMYCVPRKGDVYVSWYQQILAKEFKFLISFQNNKVLDETEMPKERFSAECPPNSPCSLEIQPAELQDSAVYLCASSDSTVINIC</sequence>
<keyword evidence="4" id="KW-1015">Disulfide bond</keyword>
<keyword evidence="3" id="KW-1064">Adaptive immunity</keyword>
<evidence type="ECO:0000256" key="1">
    <source>
        <dbReference type="ARBA" id="ARBA00022729"/>
    </source>
</evidence>
<evidence type="ECO:0000256" key="3">
    <source>
        <dbReference type="ARBA" id="ARBA00023130"/>
    </source>
</evidence>
<feature type="signal peptide" evidence="9">
    <location>
        <begin position="1"/>
        <end position="21"/>
    </location>
</feature>
<feature type="region of interest" description="Disordered" evidence="8">
    <location>
        <begin position="121"/>
        <end position="147"/>
    </location>
</feature>
<evidence type="ECO:0000256" key="9">
    <source>
        <dbReference type="SAM" id="SignalP"/>
    </source>
</evidence>
<dbReference type="InterPro" id="IPR013106">
    <property type="entry name" value="Ig_V-set"/>
</dbReference>
<dbReference type="Gene3D" id="2.60.40.10">
    <property type="entry name" value="Immunoglobulins"/>
    <property type="match status" value="4"/>
</dbReference>
<protein>
    <recommendedName>
        <fullName evidence="10">Ig-like domain-containing protein</fullName>
    </recommendedName>
</protein>
<feature type="compositionally biased region" description="Basic and acidic residues" evidence="8">
    <location>
        <begin position="128"/>
        <end position="141"/>
    </location>
</feature>
<evidence type="ECO:0000256" key="5">
    <source>
        <dbReference type="ARBA" id="ARBA00023170"/>
    </source>
</evidence>
<dbReference type="PANTHER" id="PTHR23268:SF14">
    <property type="entry name" value="T CELL RECEPTOR BETA VARIABLE 12-3-RELATED"/>
    <property type="match status" value="1"/>
</dbReference>
<keyword evidence="12" id="KW-1185">Reference proteome</keyword>